<feature type="compositionally biased region" description="Low complexity" evidence="1">
    <location>
        <begin position="553"/>
        <end position="567"/>
    </location>
</feature>
<feature type="compositionally biased region" description="Low complexity" evidence="1">
    <location>
        <begin position="471"/>
        <end position="486"/>
    </location>
</feature>
<feature type="region of interest" description="Disordered" evidence="1">
    <location>
        <begin position="1"/>
        <end position="50"/>
    </location>
</feature>
<accession>A0A5M9MNI0</accession>
<comment type="caution">
    <text evidence="2">The sequence shown here is derived from an EMBL/GenBank/DDBJ whole genome shotgun (WGS) entry which is preliminary data.</text>
</comment>
<feature type="region of interest" description="Disordered" evidence="1">
    <location>
        <begin position="410"/>
        <end position="644"/>
    </location>
</feature>
<feature type="region of interest" description="Disordered" evidence="1">
    <location>
        <begin position="162"/>
        <end position="181"/>
    </location>
</feature>
<feature type="region of interest" description="Disordered" evidence="1">
    <location>
        <begin position="85"/>
        <end position="153"/>
    </location>
</feature>
<dbReference type="Proteomes" id="UP000324241">
    <property type="component" value="Unassembled WGS sequence"/>
</dbReference>
<dbReference type="RefSeq" id="XP_033427952.1">
    <property type="nucleotide sequence ID" value="XM_033569146.1"/>
</dbReference>
<feature type="compositionally biased region" description="Acidic residues" evidence="1">
    <location>
        <begin position="113"/>
        <end position="125"/>
    </location>
</feature>
<dbReference type="EMBL" id="QUQM01000003">
    <property type="protein sequence ID" value="KAA8648591.1"/>
    <property type="molecule type" value="Genomic_DNA"/>
</dbReference>
<name>A0A5M9MNI0_9EURO</name>
<protein>
    <submittedName>
        <fullName evidence="2">Uncharacterized protein</fullName>
    </submittedName>
</protein>
<feature type="compositionally biased region" description="Basic and acidic residues" evidence="1">
    <location>
        <begin position="618"/>
        <end position="634"/>
    </location>
</feature>
<feature type="region of interest" description="Disordered" evidence="1">
    <location>
        <begin position="355"/>
        <end position="374"/>
    </location>
</feature>
<feature type="region of interest" description="Disordered" evidence="1">
    <location>
        <begin position="702"/>
        <end position="729"/>
    </location>
</feature>
<feature type="compositionally biased region" description="Basic and acidic residues" evidence="1">
    <location>
        <begin position="11"/>
        <end position="29"/>
    </location>
</feature>
<feature type="compositionally biased region" description="Polar residues" evidence="1">
    <location>
        <begin position="534"/>
        <end position="545"/>
    </location>
</feature>
<dbReference type="GeneID" id="54327178"/>
<feature type="compositionally biased region" description="Pro residues" evidence="1">
    <location>
        <begin position="706"/>
        <end position="725"/>
    </location>
</feature>
<feature type="compositionally biased region" description="Basic and acidic residues" evidence="1">
    <location>
        <begin position="576"/>
        <end position="586"/>
    </location>
</feature>
<gene>
    <name evidence="2" type="ORF">ATNIH1004_004476</name>
</gene>
<feature type="compositionally biased region" description="Low complexity" evidence="1">
    <location>
        <begin position="37"/>
        <end position="48"/>
    </location>
</feature>
<evidence type="ECO:0000313" key="3">
    <source>
        <dbReference type="Proteomes" id="UP000324241"/>
    </source>
</evidence>
<feature type="compositionally biased region" description="Basic residues" evidence="1">
    <location>
        <begin position="487"/>
        <end position="497"/>
    </location>
</feature>
<evidence type="ECO:0000256" key="1">
    <source>
        <dbReference type="SAM" id="MobiDB-lite"/>
    </source>
</evidence>
<dbReference type="AlphaFoldDB" id="A0A5M9MNI0"/>
<dbReference type="VEuPathDB" id="FungiDB:EYZ11_012760"/>
<feature type="compositionally biased region" description="Basic and acidic residues" evidence="1">
    <location>
        <begin position="410"/>
        <end position="419"/>
    </location>
</feature>
<reference evidence="2 3" key="1">
    <citation type="submission" date="2019-08" db="EMBL/GenBank/DDBJ databases">
        <title>The genome sequence of a newly discovered highly antifungal drug resistant Aspergillus species, Aspergillus tanneri NIH 1004.</title>
        <authorList>
            <person name="Mounaud S."/>
            <person name="Singh I."/>
            <person name="Joardar V."/>
            <person name="Pakala S."/>
            <person name="Pakala S."/>
            <person name="Venepally P."/>
            <person name="Chung J.K."/>
            <person name="Losada L."/>
            <person name="Nierman W.C."/>
        </authorList>
    </citation>
    <scope>NUCLEOTIDE SEQUENCE [LARGE SCALE GENOMIC DNA]</scope>
    <source>
        <strain evidence="2 3">NIH1004</strain>
    </source>
</reference>
<evidence type="ECO:0000313" key="2">
    <source>
        <dbReference type="EMBL" id="KAA8648591.1"/>
    </source>
</evidence>
<proteinExistence type="predicted"/>
<sequence length="751" mass="81875">MAPVAQDDIEMDSHTSDRASQDSSLRRQFSEPLHGHSASTQASQSPSPVAHKFKCDWCGEFFESSNDSSQSQSEALKEHIASVHPHIAKLSTHDSAADEIENYQPNGTHEQSDVADEEEEQEEEAAAAALTGEAEDDDADGMIEASQNGVTEGVEATEIYEIENDQNAIDDEEGDGEGLEAESDLALSNQLHEFSREQDSISLEKRLHNLWDIHDARNFSADYDEMTTGLDNTWTKVFDDAKRGKKREEPGFLVRPDPYKKAKVGKGEFLEVTNLEDYLIQLRDPEMRSSDELYAITENVSYALRVWQDEFLAIEKLHKIATRHNAKPTSEPRKFERPDMFEDKKESMLYGYRHDPKEDKVNNQSPFVQGGFKPTPAQTRKMIAKAGLNNPNPDGWPIISRFGVEHVPKFQNPPREEFVGKATRKRKAAELEAANRSNETDDAPLESPTLAEPEVGYAGKRRTRTRRLAAEAETQPGGSPASARLSARGRGRGRGRGGARASSRGASEMPQSEVLLAPTRTSGRGHGREGAAPTSGSVQARTGATQLAPLEPAPSGGAARASSVGTAPALDGSLDPAEKARREKIANSKNPKRTEAMLNHWARFNREGRTRNPKRSKAQIEADRAAEAARKATEPPKTAGKKKRVNSPVFGISAGTADPGVAPAPTMSVPGSLAPGHPGTHPQLAPMPAARSMAPYAPIDPRAVAPFPPGPRGPLQQHPPQPYHTPYPDFYMSYGAPAATGMHHPGRTRPA</sequence>
<dbReference type="OrthoDB" id="4115400at2759"/>
<organism evidence="2 3">
    <name type="scientific">Aspergillus tanneri</name>
    <dbReference type="NCBI Taxonomy" id="1220188"/>
    <lineage>
        <taxon>Eukaryota</taxon>
        <taxon>Fungi</taxon>
        <taxon>Dikarya</taxon>
        <taxon>Ascomycota</taxon>
        <taxon>Pezizomycotina</taxon>
        <taxon>Eurotiomycetes</taxon>
        <taxon>Eurotiomycetidae</taxon>
        <taxon>Eurotiales</taxon>
        <taxon>Aspergillaceae</taxon>
        <taxon>Aspergillus</taxon>
        <taxon>Aspergillus subgen. Circumdati</taxon>
    </lineage>
</organism>